<sequence>MSMLSLKDAFRKRSMMAIWSWAKGNDEKVVHHGCILMSDGGNLKYFDKKFRECLEHENYGGFPMSFI</sequence>
<proteinExistence type="predicted"/>
<name>A0A9D9ECS6_9BACT</name>
<gene>
    <name evidence="1" type="ORF">IAC23_08060</name>
</gene>
<reference evidence="1" key="2">
    <citation type="journal article" date="2021" name="PeerJ">
        <title>Extensive microbial diversity within the chicken gut microbiome revealed by metagenomics and culture.</title>
        <authorList>
            <person name="Gilroy R."/>
            <person name="Ravi A."/>
            <person name="Getino M."/>
            <person name="Pursley I."/>
            <person name="Horton D.L."/>
            <person name="Alikhan N.F."/>
            <person name="Baker D."/>
            <person name="Gharbi K."/>
            <person name="Hall N."/>
            <person name="Watson M."/>
            <person name="Adriaenssens E.M."/>
            <person name="Foster-Nyarko E."/>
            <person name="Jarju S."/>
            <person name="Secka A."/>
            <person name="Antonio M."/>
            <person name="Oren A."/>
            <person name="Chaudhuri R.R."/>
            <person name="La Ragione R."/>
            <person name="Hildebrand F."/>
            <person name="Pallen M.J."/>
        </authorList>
    </citation>
    <scope>NUCLEOTIDE SEQUENCE</scope>
    <source>
        <strain evidence="1">D5-748</strain>
    </source>
</reference>
<evidence type="ECO:0000313" key="1">
    <source>
        <dbReference type="EMBL" id="MBO8445626.1"/>
    </source>
</evidence>
<protein>
    <submittedName>
        <fullName evidence="1">Uncharacterized protein</fullName>
    </submittedName>
</protein>
<organism evidence="1 2">
    <name type="scientific">Candidatus Cryptobacteroides merdavium</name>
    <dbReference type="NCBI Taxonomy" id="2840769"/>
    <lineage>
        <taxon>Bacteria</taxon>
        <taxon>Pseudomonadati</taxon>
        <taxon>Bacteroidota</taxon>
        <taxon>Bacteroidia</taxon>
        <taxon>Bacteroidales</taxon>
        <taxon>Candidatus Cryptobacteroides</taxon>
    </lineage>
</organism>
<evidence type="ECO:0000313" key="2">
    <source>
        <dbReference type="Proteomes" id="UP000823619"/>
    </source>
</evidence>
<dbReference type="Proteomes" id="UP000823619">
    <property type="component" value="Unassembled WGS sequence"/>
</dbReference>
<reference evidence="1" key="1">
    <citation type="submission" date="2020-10" db="EMBL/GenBank/DDBJ databases">
        <authorList>
            <person name="Gilroy R."/>
        </authorList>
    </citation>
    <scope>NUCLEOTIDE SEQUENCE</scope>
    <source>
        <strain evidence="1">D5-748</strain>
    </source>
</reference>
<dbReference type="EMBL" id="JADIMO010000100">
    <property type="protein sequence ID" value="MBO8445626.1"/>
    <property type="molecule type" value="Genomic_DNA"/>
</dbReference>
<accession>A0A9D9ECS6</accession>
<comment type="caution">
    <text evidence="1">The sequence shown here is derived from an EMBL/GenBank/DDBJ whole genome shotgun (WGS) entry which is preliminary data.</text>
</comment>
<dbReference type="AlphaFoldDB" id="A0A9D9ECS6"/>